<dbReference type="InterPro" id="IPR017441">
    <property type="entry name" value="Protein_kinase_ATP_BS"/>
</dbReference>
<keyword evidence="9 13" id="KW-1133">Transmembrane helix</keyword>
<evidence type="ECO:0000256" key="4">
    <source>
        <dbReference type="ARBA" id="ARBA00022692"/>
    </source>
</evidence>
<keyword evidence="6" id="KW-0677">Repeat</keyword>
<protein>
    <submittedName>
        <fullName evidence="16">Leucine-rich repeat protein kinase family protein</fullName>
    </submittedName>
</protein>
<evidence type="ECO:0000259" key="15">
    <source>
        <dbReference type="PROSITE" id="PS50011"/>
    </source>
</evidence>
<dbReference type="AlphaFoldDB" id="A0A7J0G783"/>
<evidence type="ECO:0000256" key="14">
    <source>
        <dbReference type="SAM" id="SignalP"/>
    </source>
</evidence>
<keyword evidence="2" id="KW-0597">Phosphoprotein</keyword>
<dbReference type="InterPro" id="IPR000719">
    <property type="entry name" value="Prot_kinase_dom"/>
</dbReference>
<comment type="subcellular location">
    <subcellularLocation>
        <location evidence="1">Membrane</location>
    </subcellularLocation>
</comment>
<dbReference type="InterPro" id="IPR011009">
    <property type="entry name" value="Kinase-like_dom_sf"/>
</dbReference>
<evidence type="ECO:0000256" key="7">
    <source>
        <dbReference type="ARBA" id="ARBA00022741"/>
    </source>
</evidence>
<dbReference type="PROSITE" id="PS50011">
    <property type="entry name" value="PROTEIN_KINASE_DOM"/>
    <property type="match status" value="1"/>
</dbReference>
<feature type="compositionally biased region" description="Polar residues" evidence="12">
    <location>
        <begin position="598"/>
        <end position="625"/>
    </location>
</feature>
<keyword evidence="3" id="KW-0433">Leucine-rich repeat</keyword>
<comment type="caution">
    <text evidence="16">The sequence shown here is derived from an EMBL/GenBank/DDBJ whole genome shotgun (WGS) entry which is preliminary data.</text>
</comment>
<feature type="binding site" evidence="11">
    <location>
        <position position="347"/>
    </location>
    <ligand>
        <name>ATP</name>
        <dbReference type="ChEBI" id="CHEBI:30616"/>
    </ligand>
</feature>
<dbReference type="GO" id="GO:0004672">
    <property type="term" value="F:protein kinase activity"/>
    <property type="evidence" value="ECO:0007669"/>
    <property type="project" value="InterPro"/>
</dbReference>
<dbReference type="Pfam" id="PF00560">
    <property type="entry name" value="LRR_1"/>
    <property type="match status" value="2"/>
</dbReference>
<feature type="chain" id="PRO_5029553873" evidence="14">
    <location>
        <begin position="23"/>
        <end position="625"/>
    </location>
</feature>
<evidence type="ECO:0000256" key="6">
    <source>
        <dbReference type="ARBA" id="ARBA00022737"/>
    </source>
</evidence>
<dbReference type="FunFam" id="1.10.510.10:FF:000095">
    <property type="entry name" value="protein STRUBBELIG-RECEPTOR FAMILY 8"/>
    <property type="match status" value="1"/>
</dbReference>
<evidence type="ECO:0000256" key="8">
    <source>
        <dbReference type="ARBA" id="ARBA00022840"/>
    </source>
</evidence>
<feature type="transmembrane region" description="Helical" evidence="13">
    <location>
        <begin position="243"/>
        <end position="269"/>
    </location>
</feature>
<evidence type="ECO:0000256" key="3">
    <source>
        <dbReference type="ARBA" id="ARBA00022614"/>
    </source>
</evidence>
<feature type="signal peptide" evidence="14">
    <location>
        <begin position="1"/>
        <end position="22"/>
    </location>
</feature>
<dbReference type="PANTHER" id="PTHR48010:SF6">
    <property type="entry name" value="OS01G0223600 PROTEIN"/>
    <property type="match status" value="1"/>
</dbReference>
<dbReference type="Gene3D" id="3.30.200.20">
    <property type="entry name" value="Phosphorylase Kinase, domain 1"/>
    <property type="match status" value="1"/>
</dbReference>
<dbReference type="InterPro" id="IPR032675">
    <property type="entry name" value="LRR_dom_sf"/>
</dbReference>
<gene>
    <name evidence="16" type="ORF">Acr_18g0008110</name>
</gene>
<dbReference type="Gene3D" id="3.80.10.10">
    <property type="entry name" value="Ribonuclease Inhibitor"/>
    <property type="match status" value="2"/>
</dbReference>
<keyword evidence="7 11" id="KW-0547">Nucleotide-binding</keyword>
<evidence type="ECO:0000256" key="10">
    <source>
        <dbReference type="ARBA" id="ARBA00023136"/>
    </source>
</evidence>
<evidence type="ECO:0000256" key="12">
    <source>
        <dbReference type="SAM" id="MobiDB-lite"/>
    </source>
</evidence>
<feature type="region of interest" description="Disordered" evidence="12">
    <location>
        <begin position="595"/>
        <end position="625"/>
    </location>
</feature>
<keyword evidence="16" id="KW-0808">Transferase</keyword>
<sequence>MDLSHKLSISFLVCFSLLQANATLVEDKQALLDFVTQFPHSRDLNWDQSSPVCDHWTGVTCSGDGSRVTAVRLPGVGFNGPIPANTLGRLSALQILSLRSNGITDPFPSDLYDLSSLSFLYLQFNKFSGPLPYNFSAWRNLTIVNLSNNGFTGSIPNSISNLTYLAALNLANNSISGPIPDLYLPNLQQINLSNNNLTGIVPKSLDKFPNSVFSGNNVSLPNSVSPALSLSPKPNPKSRLSEAAILGVVVTGCVVGLIGFSFLMLIWCLRKRGEDVFSGKLEKGKMSPEKVISRSQDANNKLFFFEGCNYVFDLEDLLRASAEVLGKGTFGTTFKAILEDANTVVVKRLKEVGAGKREFEQQMEVVGSIKHENVSELRAYYYSKDEKLLVYDYYSQGSVAAMLHGKRRDEITPLDWKTRLRIAIGAARGIARIHAENTGKLVHGNVKSSNIFLNSRGYGCVSDHGLSAIMGPLAPPIARAAGYRAPEVTDTRKASQPSDVYSYGVLLLELLTGKSPVHTTAGDEIIHLVRWVHSVVREEWTAEVFDVELLRYPNIEEEMVETLQIALACVVRMPEQRPKMPDVVRMIESVWQRDYEKQQPSSEAKSDNSVTPQQFPGSSPQAHNE</sequence>
<dbReference type="GO" id="GO:0005524">
    <property type="term" value="F:ATP binding"/>
    <property type="evidence" value="ECO:0007669"/>
    <property type="project" value="UniProtKB-UniRule"/>
</dbReference>
<keyword evidence="5 14" id="KW-0732">Signal</keyword>
<keyword evidence="17" id="KW-1185">Reference proteome</keyword>
<dbReference type="SUPFAM" id="SSF52058">
    <property type="entry name" value="L domain-like"/>
    <property type="match status" value="1"/>
</dbReference>
<evidence type="ECO:0000256" key="2">
    <source>
        <dbReference type="ARBA" id="ARBA00022553"/>
    </source>
</evidence>
<organism evidence="16 17">
    <name type="scientific">Actinidia rufa</name>
    <dbReference type="NCBI Taxonomy" id="165716"/>
    <lineage>
        <taxon>Eukaryota</taxon>
        <taxon>Viridiplantae</taxon>
        <taxon>Streptophyta</taxon>
        <taxon>Embryophyta</taxon>
        <taxon>Tracheophyta</taxon>
        <taxon>Spermatophyta</taxon>
        <taxon>Magnoliopsida</taxon>
        <taxon>eudicotyledons</taxon>
        <taxon>Gunneridae</taxon>
        <taxon>Pentapetalae</taxon>
        <taxon>asterids</taxon>
        <taxon>Ericales</taxon>
        <taxon>Actinidiaceae</taxon>
        <taxon>Actinidia</taxon>
    </lineage>
</organism>
<evidence type="ECO:0000256" key="11">
    <source>
        <dbReference type="PROSITE-ProRule" id="PRU10141"/>
    </source>
</evidence>
<dbReference type="OrthoDB" id="676979at2759"/>
<evidence type="ECO:0000256" key="1">
    <source>
        <dbReference type="ARBA" id="ARBA00004370"/>
    </source>
</evidence>
<evidence type="ECO:0000256" key="9">
    <source>
        <dbReference type="ARBA" id="ARBA00022989"/>
    </source>
</evidence>
<keyword evidence="16" id="KW-0418">Kinase</keyword>
<keyword evidence="10 13" id="KW-0472">Membrane</keyword>
<dbReference type="InterPro" id="IPR013210">
    <property type="entry name" value="LRR_N_plant-typ"/>
</dbReference>
<dbReference type="PROSITE" id="PS00107">
    <property type="entry name" value="PROTEIN_KINASE_ATP"/>
    <property type="match status" value="1"/>
</dbReference>
<dbReference type="FunFam" id="3.80.10.10:FF:000234">
    <property type="entry name" value="Probable inactive receptor kinase RLK902"/>
    <property type="match status" value="1"/>
</dbReference>
<reference evidence="16 17" key="1">
    <citation type="submission" date="2019-07" db="EMBL/GenBank/DDBJ databases">
        <title>De Novo Assembly of kiwifruit Actinidia rufa.</title>
        <authorList>
            <person name="Sugita-Konishi S."/>
            <person name="Sato K."/>
            <person name="Mori E."/>
            <person name="Abe Y."/>
            <person name="Kisaki G."/>
            <person name="Hamano K."/>
            <person name="Suezawa K."/>
            <person name="Otani M."/>
            <person name="Fukuda T."/>
            <person name="Manabe T."/>
            <person name="Gomi K."/>
            <person name="Tabuchi M."/>
            <person name="Akimitsu K."/>
            <person name="Kataoka I."/>
        </authorList>
    </citation>
    <scope>NUCLEOTIDE SEQUENCE [LARGE SCALE GENOMIC DNA]</scope>
    <source>
        <strain evidence="17">cv. Fuchu</strain>
    </source>
</reference>
<name>A0A7J0G783_9ERIC</name>
<dbReference type="SUPFAM" id="SSF56112">
    <property type="entry name" value="Protein kinase-like (PK-like)"/>
    <property type="match status" value="1"/>
</dbReference>
<dbReference type="Proteomes" id="UP000585474">
    <property type="component" value="Unassembled WGS sequence"/>
</dbReference>
<evidence type="ECO:0000256" key="5">
    <source>
        <dbReference type="ARBA" id="ARBA00022729"/>
    </source>
</evidence>
<evidence type="ECO:0000313" key="17">
    <source>
        <dbReference type="Proteomes" id="UP000585474"/>
    </source>
</evidence>
<keyword evidence="8 11" id="KW-0067">ATP-binding</keyword>
<dbReference type="Pfam" id="PF08263">
    <property type="entry name" value="LRRNT_2"/>
    <property type="match status" value="1"/>
</dbReference>
<accession>A0A7J0G783</accession>
<dbReference type="EMBL" id="BJWL01000018">
    <property type="protein sequence ID" value="GFZ06641.1"/>
    <property type="molecule type" value="Genomic_DNA"/>
</dbReference>
<dbReference type="InterPro" id="IPR050994">
    <property type="entry name" value="At_inactive_RLKs"/>
</dbReference>
<keyword evidence="4 13" id="KW-0812">Transmembrane</keyword>
<dbReference type="InterPro" id="IPR001611">
    <property type="entry name" value="Leu-rich_rpt"/>
</dbReference>
<evidence type="ECO:0000256" key="13">
    <source>
        <dbReference type="SAM" id="Phobius"/>
    </source>
</evidence>
<dbReference type="GO" id="GO:0016020">
    <property type="term" value="C:membrane"/>
    <property type="evidence" value="ECO:0007669"/>
    <property type="project" value="UniProtKB-SubCell"/>
</dbReference>
<dbReference type="Pfam" id="PF00069">
    <property type="entry name" value="Pkinase"/>
    <property type="match status" value="1"/>
</dbReference>
<proteinExistence type="predicted"/>
<dbReference type="FunFam" id="3.30.200.20:FF:000307">
    <property type="entry name" value="pollen receptor-like kinase 1"/>
    <property type="match status" value="1"/>
</dbReference>
<dbReference type="PANTHER" id="PTHR48010">
    <property type="entry name" value="OS05G0588300 PROTEIN"/>
    <property type="match status" value="1"/>
</dbReference>
<feature type="domain" description="Protein kinase" evidence="15">
    <location>
        <begin position="319"/>
        <end position="592"/>
    </location>
</feature>
<dbReference type="Gene3D" id="1.10.510.10">
    <property type="entry name" value="Transferase(Phosphotransferase) domain 1"/>
    <property type="match status" value="1"/>
</dbReference>
<evidence type="ECO:0000313" key="16">
    <source>
        <dbReference type="EMBL" id="GFZ06641.1"/>
    </source>
</evidence>